<reference evidence="2" key="1">
    <citation type="submission" date="2017-02" db="UniProtKB">
        <authorList>
            <consortium name="WormBaseParasite"/>
        </authorList>
    </citation>
    <scope>IDENTIFICATION</scope>
</reference>
<proteinExistence type="predicted"/>
<dbReference type="STRING" id="6205.A0A0R3XBG9"/>
<name>A0A0R3XBG9_HYDTA</name>
<sequence length="293" mass="32871">LKADIERLEKNIYREMQQTEQLSKANELVEQRIQSLNKSLAEIDKAGEKMRTEKNALLEEYRDRINSYENCIQKNAILRNFVENWRCQVKRNKELVTFPAVIVNLATSLENFYSCNITGQLEGLVSNREAQGDILADDFDPKVANNHTQASPAARACCRYLMNATRHRRRRTVKLTNVNAGKQTITNAVESIKEPTDVAAVLETNDNQTNAQPPVTTQPNDQDPVRMMVIALPGPGYTVAKSGSCPPLDVVNDIEALDTVSTVTDNSDSVWMDERNRDLRLNSTESGDETSGI</sequence>
<keyword evidence="1" id="KW-0175">Coiled coil</keyword>
<evidence type="ECO:0000256" key="1">
    <source>
        <dbReference type="SAM" id="Coils"/>
    </source>
</evidence>
<accession>A0A0R3XBG9</accession>
<organism evidence="2">
    <name type="scientific">Hydatigena taeniaeformis</name>
    <name type="common">Feline tapeworm</name>
    <name type="synonym">Taenia taeniaeformis</name>
    <dbReference type="NCBI Taxonomy" id="6205"/>
    <lineage>
        <taxon>Eukaryota</taxon>
        <taxon>Metazoa</taxon>
        <taxon>Spiralia</taxon>
        <taxon>Lophotrochozoa</taxon>
        <taxon>Platyhelminthes</taxon>
        <taxon>Cestoda</taxon>
        <taxon>Eucestoda</taxon>
        <taxon>Cyclophyllidea</taxon>
        <taxon>Taeniidae</taxon>
        <taxon>Hydatigera</taxon>
    </lineage>
</organism>
<feature type="coiled-coil region" evidence="1">
    <location>
        <begin position="5"/>
        <end position="46"/>
    </location>
</feature>
<protein>
    <submittedName>
        <fullName evidence="2">BBC domain-containing protein</fullName>
    </submittedName>
</protein>
<evidence type="ECO:0000313" key="2">
    <source>
        <dbReference type="WBParaSite" id="TTAC_0001089601-mRNA-1"/>
    </source>
</evidence>
<dbReference type="AlphaFoldDB" id="A0A0R3XBG9"/>
<dbReference type="WBParaSite" id="TTAC_0001089601-mRNA-1">
    <property type="protein sequence ID" value="TTAC_0001089601-mRNA-1"/>
    <property type="gene ID" value="TTAC_0001089601"/>
</dbReference>